<feature type="compositionally biased region" description="Low complexity" evidence="1">
    <location>
        <begin position="69"/>
        <end position="80"/>
    </location>
</feature>
<reference evidence="2 3" key="1">
    <citation type="submission" date="2023-08" db="EMBL/GenBank/DDBJ databases">
        <title>Black Yeasts Isolated from many extreme environments.</title>
        <authorList>
            <person name="Coleine C."/>
            <person name="Stajich J.E."/>
            <person name="Selbmann L."/>
        </authorList>
    </citation>
    <scope>NUCLEOTIDE SEQUENCE [LARGE SCALE GENOMIC DNA]</scope>
    <source>
        <strain evidence="2 3">CCFEE 5792</strain>
    </source>
</reference>
<sequence length="661" mass="73122">MSPTSAVLDFERVQVPDYFSFAKPNLAQNRCSKDYYTLTNSASFESLLFHPVPSPSLCLEEMLELWPSSPQPLSSTQQRQSGKRVYSRHTKEQDSISTLVDFGNWISQHPHSRVPSLLPPTPAALRQDLSNLKSDSVECSLSSAAQGLSHHVNQQENTIVHPTTYGDSLVGLCTDLQHSSITSDTTRRQTARTITPVPSLTYSQYSTTSSLAVEGPFPEARSSTYSNFPEISPATRDANMNHPAPDHFQHETKHIRPDQRLSFYQNESSMQRPDNAKRSTTQAPATVPLNHTVPVPNFDVTRLQPKVPQLHIPSGKNEVSYIDWDDDDEECGQRSESRLARMKKSLTDLRAAERFIADAASRRNTSHKPVKSSNPEESTAVISAQIPRPVYSRVQTDNSLLSLYHRQKQQRDRQRYSRSVSATDNIAPRSSNKPEQQKPAASHSISLSLPSKLGSIRALQPTRPRKPFNPKSKSISAAHTEQQLRQEQLTHAVSAPASSQHHTPTAPLPPPPLSSSTPDTQPDTTRHKRHQRSRTISSGLEGFPQLPTTTISGSADESCEGPHCPAAPIMSTSTTTLANTSALPTKRKRFSTFTSLSTPRVNEMVVPTENGKDKDKEKPIAHKRPRLGNGVVTKWVRRVFGGRNGKGKGKGKLSGTVSHRT</sequence>
<proteinExistence type="predicted"/>
<dbReference type="GeneID" id="89975646"/>
<evidence type="ECO:0000313" key="3">
    <source>
        <dbReference type="Proteomes" id="UP001358417"/>
    </source>
</evidence>
<accession>A0AAV9N1E8</accession>
<dbReference type="Proteomes" id="UP001358417">
    <property type="component" value="Unassembled WGS sequence"/>
</dbReference>
<feature type="compositionally biased region" description="Polar residues" evidence="1">
    <location>
        <begin position="417"/>
        <end position="434"/>
    </location>
</feature>
<comment type="caution">
    <text evidence="2">The sequence shown here is derived from an EMBL/GenBank/DDBJ whole genome shotgun (WGS) entry which is preliminary data.</text>
</comment>
<feature type="compositionally biased region" description="Basic and acidic residues" evidence="1">
    <location>
        <begin position="610"/>
        <end position="620"/>
    </location>
</feature>
<protein>
    <submittedName>
        <fullName evidence="2">Uncharacterized protein</fullName>
    </submittedName>
</protein>
<feature type="compositionally biased region" description="Low complexity" evidence="1">
    <location>
        <begin position="514"/>
        <end position="523"/>
    </location>
</feature>
<evidence type="ECO:0000256" key="1">
    <source>
        <dbReference type="SAM" id="MobiDB-lite"/>
    </source>
</evidence>
<feature type="compositionally biased region" description="Polar residues" evidence="1">
    <location>
        <begin position="267"/>
        <end position="284"/>
    </location>
</feature>
<gene>
    <name evidence="2" type="ORF">LTR84_007480</name>
</gene>
<keyword evidence="3" id="KW-1185">Reference proteome</keyword>
<feature type="region of interest" description="Disordered" evidence="1">
    <location>
        <begin position="358"/>
        <end position="384"/>
    </location>
</feature>
<dbReference type="RefSeq" id="XP_064702302.1">
    <property type="nucleotide sequence ID" value="XM_064851033.1"/>
</dbReference>
<dbReference type="AlphaFoldDB" id="A0AAV9N1E8"/>
<dbReference type="EMBL" id="JAVRRD010000029">
    <property type="protein sequence ID" value="KAK5046719.1"/>
    <property type="molecule type" value="Genomic_DNA"/>
</dbReference>
<evidence type="ECO:0000313" key="2">
    <source>
        <dbReference type="EMBL" id="KAK5046719.1"/>
    </source>
</evidence>
<feature type="compositionally biased region" description="Polar residues" evidence="1">
    <location>
        <begin position="471"/>
        <end position="502"/>
    </location>
</feature>
<feature type="region of interest" description="Disordered" evidence="1">
    <location>
        <begin position="267"/>
        <end position="292"/>
    </location>
</feature>
<feature type="region of interest" description="Disordered" evidence="1">
    <location>
        <begin position="609"/>
        <end position="661"/>
    </location>
</feature>
<feature type="region of interest" description="Disordered" evidence="1">
    <location>
        <begin position="69"/>
        <end position="90"/>
    </location>
</feature>
<name>A0AAV9N1E8_9EURO</name>
<feature type="compositionally biased region" description="Polar residues" evidence="1">
    <location>
        <begin position="371"/>
        <end position="382"/>
    </location>
</feature>
<feature type="region of interest" description="Disordered" evidence="1">
    <location>
        <begin position="405"/>
        <end position="546"/>
    </location>
</feature>
<organism evidence="2 3">
    <name type="scientific">Exophiala bonariae</name>
    <dbReference type="NCBI Taxonomy" id="1690606"/>
    <lineage>
        <taxon>Eukaryota</taxon>
        <taxon>Fungi</taxon>
        <taxon>Dikarya</taxon>
        <taxon>Ascomycota</taxon>
        <taxon>Pezizomycotina</taxon>
        <taxon>Eurotiomycetes</taxon>
        <taxon>Chaetothyriomycetidae</taxon>
        <taxon>Chaetothyriales</taxon>
        <taxon>Herpotrichiellaceae</taxon>
        <taxon>Exophiala</taxon>
    </lineage>
</organism>